<evidence type="ECO:0000256" key="1">
    <source>
        <dbReference type="ARBA" id="ARBA00023125"/>
    </source>
</evidence>
<protein>
    <submittedName>
        <fullName evidence="4">DNA-binding transcriptional repressor FabR</fullName>
    </submittedName>
</protein>
<dbReference type="InterPro" id="IPR039532">
    <property type="entry name" value="TetR_C_Firmicutes"/>
</dbReference>
<feature type="domain" description="HTH tetR-type" evidence="3">
    <location>
        <begin position="10"/>
        <end position="70"/>
    </location>
</feature>
<gene>
    <name evidence="4" type="ORF">ERS852491_03045</name>
</gene>
<keyword evidence="1 2" id="KW-0238">DNA-binding</keyword>
<dbReference type="InterPro" id="IPR050624">
    <property type="entry name" value="HTH-type_Tx_Regulator"/>
</dbReference>
<proteinExistence type="predicted"/>
<feature type="DNA-binding region" description="H-T-H motif" evidence="2">
    <location>
        <begin position="33"/>
        <end position="52"/>
    </location>
</feature>
<dbReference type="Pfam" id="PF14278">
    <property type="entry name" value="TetR_C_8"/>
    <property type="match status" value="1"/>
</dbReference>
<accession>A0A174H8K8</accession>
<dbReference type="GO" id="GO:0003677">
    <property type="term" value="F:DNA binding"/>
    <property type="evidence" value="ECO:0007669"/>
    <property type="project" value="UniProtKB-UniRule"/>
</dbReference>
<evidence type="ECO:0000256" key="2">
    <source>
        <dbReference type="PROSITE-ProRule" id="PRU00335"/>
    </source>
</evidence>
<dbReference type="OrthoDB" id="9810250at2"/>
<dbReference type="InterPro" id="IPR009057">
    <property type="entry name" value="Homeodomain-like_sf"/>
</dbReference>
<dbReference type="PANTHER" id="PTHR43479">
    <property type="entry name" value="ACREF/ENVCD OPERON REPRESSOR-RELATED"/>
    <property type="match status" value="1"/>
</dbReference>
<dbReference type="SUPFAM" id="SSF46689">
    <property type="entry name" value="Homeodomain-like"/>
    <property type="match status" value="1"/>
</dbReference>
<dbReference type="InterPro" id="IPR001647">
    <property type="entry name" value="HTH_TetR"/>
</dbReference>
<name>A0A174H8K8_9FIRM</name>
<evidence type="ECO:0000259" key="3">
    <source>
        <dbReference type="PROSITE" id="PS50977"/>
    </source>
</evidence>
<dbReference type="Pfam" id="PF00440">
    <property type="entry name" value="TetR_N"/>
    <property type="match status" value="1"/>
</dbReference>
<organism evidence="4 5">
    <name type="scientific">Faecalicatena contorta</name>
    <dbReference type="NCBI Taxonomy" id="39482"/>
    <lineage>
        <taxon>Bacteria</taxon>
        <taxon>Bacillati</taxon>
        <taxon>Bacillota</taxon>
        <taxon>Clostridia</taxon>
        <taxon>Lachnospirales</taxon>
        <taxon>Lachnospiraceae</taxon>
        <taxon>Faecalicatena</taxon>
    </lineage>
</organism>
<dbReference type="PANTHER" id="PTHR43479:SF7">
    <property type="entry name" value="TETR-FAMILY TRANSCRIPTIONAL REGULATOR"/>
    <property type="match status" value="1"/>
</dbReference>
<evidence type="ECO:0000313" key="4">
    <source>
        <dbReference type="EMBL" id="CUO71233.1"/>
    </source>
</evidence>
<evidence type="ECO:0000313" key="5">
    <source>
        <dbReference type="Proteomes" id="UP000095544"/>
    </source>
</evidence>
<dbReference type="PROSITE" id="PS50977">
    <property type="entry name" value="HTH_TETR_2"/>
    <property type="match status" value="1"/>
</dbReference>
<dbReference type="GeneID" id="93336121"/>
<dbReference type="STRING" id="39482.ERS852491_03045"/>
<dbReference type="Gene3D" id="1.10.357.10">
    <property type="entry name" value="Tetracycline Repressor, domain 2"/>
    <property type="match status" value="1"/>
</dbReference>
<dbReference type="Proteomes" id="UP000095544">
    <property type="component" value="Unassembled WGS sequence"/>
</dbReference>
<dbReference type="RefSeq" id="WP_025653604.1">
    <property type="nucleotide sequence ID" value="NZ_BAAACT010000086.1"/>
</dbReference>
<dbReference type="EMBL" id="CYZU01000030">
    <property type="protein sequence ID" value="CUO71233.1"/>
    <property type="molecule type" value="Genomic_DNA"/>
</dbReference>
<reference evidence="4 5" key="1">
    <citation type="submission" date="2015-09" db="EMBL/GenBank/DDBJ databases">
        <authorList>
            <consortium name="Pathogen Informatics"/>
        </authorList>
    </citation>
    <scope>NUCLEOTIDE SEQUENCE [LARGE SCALE GENOMIC DNA]</scope>
    <source>
        <strain evidence="4 5">2789STDY5834876</strain>
    </source>
</reference>
<sequence length="204" mass="23968">MKECGDRRKRRSRQYLVEALIHLMNQKTIDEITVHDLVEEAQVARSTFYSQFEDKQDFLDTIVEEMFYQLRKETKPDSYARESGLNSQKSCKYYVKHFEYIAKNADFFRVMLGSNGLSSFRQKMEESARITYTEILSRFSDDSLSIPKEYLIQYIISAHIGITGKWLEDGMKYSPSYLAELLTHLTFQGVFHGLELDKIIELPK</sequence>
<dbReference type="AlphaFoldDB" id="A0A174H8K8"/>